<keyword evidence="2" id="KW-0418">Kinase</keyword>
<dbReference type="AlphaFoldDB" id="A0A093UKW9"/>
<dbReference type="SUPFAM" id="SSF56112">
    <property type="entry name" value="Protein kinase-like (PK-like)"/>
    <property type="match status" value="1"/>
</dbReference>
<evidence type="ECO:0000259" key="1">
    <source>
        <dbReference type="PROSITE" id="PS50011"/>
    </source>
</evidence>
<accession>A0A093UKW9</accession>
<dbReference type="HOGENOM" id="CLU_000288_31_3_1"/>
<dbReference type="InterPro" id="IPR011009">
    <property type="entry name" value="Kinase-like_dom_sf"/>
</dbReference>
<name>A0A093UKW9_TALMA</name>
<dbReference type="GO" id="GO:0007165">
    <property type="term" value="P:signal transduction"/>
    <property type="evidence" value="ECO:0007669"/>
    <property type="project" value="TreeGrafter"/>
</dbReference>
<dbReference type="PROSITE" id="PS50011">
    <property type="entry name" value="PROTEIN_KINASE_DOM"/>
    <property type="match status" value="1"/>
</dbReference>
<dbReference type="GO" id="GO:0005524">
    <property type="term" value="F:ATP binding"/>
    <property type="evidence" value="ECO:0007669"/>
    <property type="project" value="InterPro"/>
</dbReference>
<dbReference type="InterPro" id="IPR001245">
    <property type="entry name" value="Ser-Thr/Tyr_kinase_cat_dom"/>
</dbReference>
<dbReference type="InterPro" id="IPR000719">
    <property type="entry name" value="Prot_kinase_dom"/>
</dbReference>
<dbReference type="GO" id="GO:0004672">
    <property type="term" value="F:protein kinase activity"/>
    <property type="evidence" value="ECO:0007669"/>
    <property type="project" value="InterPro"/>
</dbReference>
<protein>
    <submittedName>
        <fullName evidence="2">Putative serine/threonine-protein kinase</fullName>
    </submittedName>
</protein>
<dbReference type="Gene3D" id="3.30.200.20">
    <property type="entry name" value="Phosphorylase Kinase, domain 1"/>
    <property type="match status" value="1"/>
</dbReference>
<dbReference type="EMBL" id="JPOX01000084">
    <property type="protein sequence ID" value="KFX40907.1"/>
    <property type="molecule type" value="Genomic_DNA"/>
</dbReference>
<dbReference type="Gene3D" id="1.10.510.10">
    <property type="entry name" value="Transferase(Phosphotransferase) domain 1"/>
    <property type="match status" value="1"/>
</dbReference>
<dbReference type="GO" id="GO:0005737">
    <property type="term" value="C:cytoplasm"/>
    <property type="evidence" value="ECO:0007669"/>
    <property type="project" value="TreeGrafter"/>
</dbReference>
<gene>
    <name evidence="2" type="ORF">GQ26_0840030</name>
</gene>
<reference key="1">
    <citation type="journal article" date="2014" name="PLoS Genet.">
        <title>Signature Gene Expression Reveals Novel Clues to the Molecular Mechanisms of Dimorphic Transition in Penicillium marneffei.</title>
        <authorList>
            <person name="Yang E."/>
            <person name="Wang G."/>
            <person name="Cai J."/>
            <person name="Woo P.C."/>
            <person name="Lau S.K."/>
            <person name="Yuen K.-Y."/>
            <person name="Chow W.-N."/>
            <person name="Lin X."/>
        </authorList>
    </citation>
    <scope>NUCLEOTIDE SEQUENCE [LARGE SCALE GENOMIC DNA]</scope>
    <source>
        <strain>PM1</strain>
    </source>
</reference>
<dbReference type="Pfam" id="PF07714">
    <property type="entry name" value="PK_Tyr_Ser-Thr"/>
    <property type="match status" value="1"/>
</dbReference>
<dbReference type="InterPro" id="IPR050167">
    <property type="entry name" value="Ser_Thr_protein_kinase"/>
</dbReference>
<keyword evidence="2" id="KW-0808">Transferase</keyword>
<comment type="caution">
    <text evidence="2">The sequence shown here is derived from an EMBL/GenBank/DDBJ whole genome shotgun (WGS) entry which is preliminary data.</text>
</comment>
<proteinExistence type="predicted"/>
<sequence>MYSFPSGIGIQDIKGYGTSGMAALIPNTQTIIKFPVTAEAEERERCDREKSIYQLFQSSSYARPSSLLKYKGHTEEGILLEFAELGPVRLYLQGLSYPLPELLLLRWATEAAEALHFAHLNGVFHGDVNCTNFFITKDLGLKLGDFTSSFVHTSLPRLELQEDIRNFGSAIYEMATGSLPFPTLSSTERENMLLAKRYPDMRRATILQQIILRCWEGKYSNMEQIIFEINKIEKSLKVVCVRPCCPRPPYNEVIVIKYFFTEDWLHKTFD</sequence>
<dbReference type="PANTHER" id="PTHR23257">
    <property type="entry name" value="SERINE-THREONINE PROTEIN KINASE"/>
    <property type="match status" value="1"/>
</dbReference>
<feature type="domain" description="Protein kinase" evidence="1">
    <location>
        <begin position="8"/>
        <end position="270"/>
    </location>
</feature>
<organism evidence="2">
    <name type="scientific">Talaromyces marneffei PM1</name>
    <dbReference type="NCBI Taxonomy" id="1077442"/>
    <lineage>
        <taxon>Eukaryota</taxon>
        <taxon>Fungi</taxon>
        <taxon>Dikarya</taxon>
        <taxon>Ascomycota</taxon>
        <taxon>Pezizomycotina</taxon>
        <taxon>Eurotiomycetes</taxon>
        <taxon>Eurotiomycetidae</taxon>
        <taxon>Eurotiales</taxon>
        <taxon>Trichocomaceae</taxon>
        <taxon>Talaromyces</taxon>
        <taxon>Talaromyces sect. Talaromyces</taxon>
    </lineage>
</organism>
<evidence type="ECO:0000313" key="2">
    <source>
        <dbReference type="EMBL" id="KFX40907.1"/>
    </source>
</evidence>
<reference evidence="2" key="2">
    <citation type="journal article" date="2014" name="PLoS Genet.">
        <title>Signature gene expression reveals novel clues to the molecular mechanisms of dimorphic transition in Penicillium marneffei.</title>
        <authorList>
            <person name="Yang E."/>
            <person name="Wang G."/>
            <person name="Cai J."/>
            <person name="Woo P.C."/>
            <person name="Lau S.K."/>
            <person name="Yuen K.-Y."/>
            <person name="Chow W.-N."/>
            <person name="Lin X."/>
        </authorList>
    </citation>
    <scope>NUCLEOTIDE SEQUENCE</scope>
    <source>
        <strain evidence="2">PM1</strain>
    </source>
</reference>